<reference evidence="2" key="1">
    <citation type="journal article" date="2013" name="J. Plant Res.">
        <title>Effect of fungi and light on seed germination of three Opuntia species from semiarid lands of central Mexico.</title>
        <authorList>
            <person name="Delgado-Sanchez P."/>
            <person name="Jimenez-Bremont J.F."/>
            <person name="Guerrero-Gonzalez Mde L."/>
            <person name="Flores J."/>
        </authorList>
    </citation>
    <scope>NUCLEOTIDE SEQUENCE</scope>
    <source>
        <tissue evidence="2">Cladode</tissue>
    </source>
</reference>
<evidence type="ECO:0000313" key="2">
    <source>
        <dbReference type="EMBL" id="MBA4640091.1"/>
    </source>
</evidence>
<dbReference type="GO" id="GO:0003918">
    <property type="term" value="F:DNA topoisomerase type II (double strand cut, ATP-hydrolyzing) activity"/>
    <property type="evidence" value="ECO:0007669"/>
    <property type="project" value="UniProtKB-EC"/>
</dbReference>
<dbReference type="InterPro" id="IPR002815">
    <property type="entry name" value="Spo11/TopoVI_A"/>
</dbReference>
<dbReference type="AlphaFoldDB" id="A0A7C8ZE26"/>
<dbReference type="GO" id="GO:0003677">
    <property type="term" value="F:DNA binding"/>
    <property type="evidence" value="ECO:0007669"/>
    <property type="project" value="InterPro"/>
</dbReference>
<sequence>MAYDSEFLCTPNISWIGAFSSDSERYSVPSQCLLPLTTEDKKRTEALLNRCYLQHEEPRWRSELEMMLEKGVKFEIEALSVHSLSYLSKEYLPSKLQGTVGCLNFLPDKH</sequence>
<dbReference type="Gene3D" id="3.40.1360.10">
    <property type="match status" value="1"/>
</dbReference>
<dbReference type="EMBL" id="GISG01117007">
    <property type="protein sequence ID" value="MBA4640091.1"/>
    <property type="molecule type" value="Transcribed_RNA"/>
</dbReference>
<dbReference type="GO" id="GO:0000706">
    <property type="term" value="P:meiotic DNA double-strand break processing"/>
    <property type="evidence" value="ECO:0007669"/>
    <property type="project" value="TreeGrafter"/>
</dbReference>
<organism evidence="2">
    <name type="scientific">Opuntia streptacantha</name>
    <name type="common">Prickly pear cactus</name>
    <name type="synonym">Opuntia cardona</name>
    <dbReference type="NCBI Taxonomy" id="393608"/>
    <lineage>
        <taxon>Eukaryota</taxon>
        <taxon>Viridiplantae</taxon>
        <taxon>Streptophyta</taxon>
        <taxon>Embryophyta</taxon>
        <taxon>Tracheophyta</taxon>
        <taxon>Spermatophyta</taxon>
        <taxon>Magnoliopsida</taxon>
        <taxon>eudicotyledons</taxon>
        <taxon>Gunneridae</taxon>
        <taxon>Pentapetalae</taxon>
        <taxon>Caryophyllales</taxon>
        <taxon>Cactineae</taxon>
        <taxon>Cactaceae</taxon>
        <taxon>Opuntioideae</taxon>
        <taxon>Opuntia</taxon>
    </lineage>
</organism>
<reference evidence="2" key="2">
    <citation type="submission" date="2020-07" db="EMBL/GenBank/DDBJ databases">
        <authorList>
            <person name="Vera ALvarez R."/>
            <person name="Arias-Moreno D.M."/>
            <person name="Jimenez-Jacinto V."/>
            <person name="Jimenez-Bremont J.F."/>
            <person name="Swaminathan K."/>
            <person name="Moose S.P."/>
            <person name="Guerrero-Gonzalez M.L."/>
            <person name="Marino-Ramirez L."/>
            <person name="Landsman D."/>
            <person name="Rodriguez-Kessler M."/>
            <person name="Delgado-Sanchez P."/>
        </authorList>
    </citation>
    <scope>NUCLEOTIDE SEQUENCE</scope>
    <source>
        <tissue evidence="2">Cladode</tissue>
    </source>
</reference>
<dbReference type="PANTHER" id="PTHR10848:SF3">
    <property type="entry name" value="MEIOTIC RECOMBINATION PROTEIN SPO11-1"/>
    <property type="match status" value="1"/>
</dbReference>
<dbReference type="PANTHER" id="PTHR10848">
    <property type="entry name" value="MEIOTIC RECOMBINATION PROTEIN SPO11"/>
    <property type="match status" value="1"/>
</dbReference>
<dbReference type="InterPro" id="IPR036078">
    <property type="entry name" value="Spo11/TopoVI_A_sf"/>
</dbReference>
<dbReference type="Pfam" id="PF21180">
    <property type="entry name" value="TOP6A-Spo11_Toprim"/>
    <property type="match status" value="1"/>
</dbReference>
<dbReference type="GO" id="GO:0042138">
    <property type="term" value="P:meiotic DNA double-strand break formation"/>
    <property type="evidence" value="ECO:0007669"/>
    <property type="project" value="TreeGrafter"/>
</dbReference>
<name>A0A7C8ZE26_OPUST</name>
<dbReference type="InterPro" id="IPR034136">
    <property type="entry name" value="TOPRIM_Topo6A/Spo11"/>
</dbReference>
<dbReference type="GO" id="GO:0000228">
    <property type="term" value="C:nuclear chromosome"/>
    <property type="evidence" value="ECO:0007669"/>
    <property type="project" value="TreeGrafter"/>
</dbReference>
<protein>
    <submittedName>
        <fullName evidence="2">DNA topoisomerase (ATP-hydrolyzing)</fullName>
        <ecNumber evidence="2">5.6.2.2</ecNumber>
    </submittedName>
</protein>
<keyword evidence="2" id="KW-0413">Isomerase</keyword>
<evidence type="ECO:0000259" key="1">
    <source>
        <dbReference type="Pfam" id="PF21180"/>
    </source>
</evidence>
<dbReference type="EC" id="5.6.2.2" evidence="2"/>
<dbReference type="SUPFAM" id="SSF56726">
    <property type="entry name" value="DNA topoisomerase IV, alpha subunit"/>
    <property type="match status" value="1"/>
</dbReference>
<dbReference type="GO" id="GO:0007131">
    <property type="term" value="P:reciprocal meiotic recombination"/>
    <property type="evidence" value="ECO:0007669"/>
    <property type="project" value="TreeGrafter"/>
</dbReference>
<proteinExistence type="predicted"/>
<feature type="domain" description="Topoisomerase 6 subunit A/Spo11 TOPRIM" evidence="1">
    <location>
        <begin position="1"/>
        <end position="96"/>
    </location>
</feature>
<accession>A0A7C8ZE26</accession>